<proteinExistence type="predicted"/>
<evidence type="ECO:0000256" key="2">
    <source>
        <dbReference type="SAM" id="MobiDB-lite"/>
    </source>
</evidence>
<dbReference type="InterPro" id="IPR043128">
    <property type="entry name" value="Rev_trsase/Diguanyl_cyclase"/>
</dbReference>
<gene>
    <name evidence="3" type="ORF">NDU88_001466</name>
</gene>
<evidence type="ECO:0000313" key="4">
    <source>
        <dbReference type="Proteomes" id="UP001066276"/>
    </source>
</evidence>
<feature type="coiled-coil region" evidence="1">
    <location>
        <begin position="76"/>
        <end position="103"/>
    </location>
</feature>
<evidence type="ECO:0000256" key="1">
    <source>
        <dbReference type="SAM" id="Coils"/>
    </source>
</evidence>
<evidence type="ECO:0000313" key="3">
    <source>
        <dbReference type="EMBL" id="KAJ1148638.1"/>
    </source>
</evidence>
<reference evidence="3" key="1">
    <citation type="journal article" date="2022" name="bioRxiv">
        <title>Sequencing and chromosome-scale assembly of the giantPleurodeles waltlgenome.</title>
        <authorList>
            <person name="Brown T."/>
            <person name="Elewa A."/>
            <person name="Iarovenko S."/>
            <person name="Subramanian E."/>
            <person name="Araus A.J."/>
            <person name="Petzold A."/>
            <person name="Susuki M."/>
            <person name="Suzuki K.-i.T."/>
            <person name="Hayashi T."/>
            <person name="Toyoda A."/>
            <person name="Oliveira C."/>
            <person name="Osipova E."/>
            <person name="Leigh N.D."/>
            <person name="Simon A."/>
            <person name="Yun M.H."/>
        </authorList>
    </citation>
    <scope>NUCLEOTIDE SEQUENCE</scope>
    <source>
        <strain evidence="3">20211129_DDA</strain>
        <tissue evidence="3">Liver</tissue>
    </source>
</reference>
<dbReference type="PANTHER" id="PTHR37984:SF5">
    <property type="entry name" value="PROTEIN NYNRIN-LIKE"/>
    <property type="match status" value="1"/>
</dbReference>
<name>A0AAV7RCZ6_PLEWA</name>
<dbReference type="EMBL" id="JANPWB010000009">
    <property type="protein sequence ID" value="KAJ1148638.1"/>
    <property type="molecule type" value="Genomic_DNA"/>
</dbReference>
<dbReference type="PANTHER" id="PTHR37984">
    <property type="entry name" value="PROTEIN CBG26694"/>
    <property type="match status" value="1"/>
</dbReference>
<dbReference type="Proteomes" id="UP001066276">
    <property type="component" value="Chromosome 5"/>
</dbReference>
<dbReference type="AlphaFoldDB" id="A0AAV7RCZ6"/>
<sequence length="268" mass="29762">MVHARFPHWEKTQTVQPTMGHTKDKQFENGEASAPDGLTPVISAKNPANKLHLNLQEIKDSRQAIEHRLGSITAELSILRDDQKKLSDRIQKTESNVAEMLQTHKENKTAIELLQQQGLDILVLGETVAEHNLPLKNVLKAIGEAGLSLNWEKCTFLVEEIDYLGYTISKGNIKPKKSILEAIRLAPAPVDKDQLRREKEGCSGALFMSDEKKLNVDAGTFDADTSGGAYEVSGEDGLQDALELETVTCKHPVRVHKLPNYLDDYVMG</sequence>
<feature type="region of interest" description="Disordered" evidence="2">
    <location>
        <begin position="1"/>
        <end position="37"/>
    </location>
</feature>
<dbReference type="SUPFAM" id="SSF56672">
    <property type="entry name" value="DNA/RNA polymerases"/>
    <property type="match status" value="1"/>
</dbReference>
<organism evidence="3 4">
    <name type="scientific">Pleurodeles waltl</name>
    <name type="common">Iberian ribbed newt</name>
    <dbReference type="NCBI Taxonomy" id="8319"/>
    <lineage>
        <taxon>Eukaryota</taxon>
        <taxon>Metazoa</taxon>
        <taxon>Chordata</taxon>
        <taxon>Craniata</taxon>
        <taxon>Vertebrata</taxon>
        <taxon>Euteleostomi</taxon>
        <taxon>Amphibia</taxon>
        <taxon>Batrachia</taxon>
        <taxon>Caudata</taxon>
        <taxon>Salamandroidea</taxon>
        <taxon>Salamandridae</taxon>
        <taxon>Pleurodelinae</taxon>
        <taxon>Pleurodeles</taxon>
    </lineage>
</organism>
<keyword evidence="1" id="KW-0175">Coiled coil</keyword>
<dbReference type="InterPro" id="IPR050951">
    <property type="entry name" value="Retrovirus_Pol_polyprotein"/>
</dbReference>
<comment type="caution">
    <text evidence="3">The sequence shown here is derived from an EMBL/GenBank/DDBJ whole genome shotgun (WGS) entry which is preliminary data.</text>
</comment>
<dbReference type="InterPro" id="IPR043502">
    <property type="entry name" value="DNA/RNA_pol_sf"/>
</dbReference>
<dbReference type="Gene3D" id="3.30.70.270">
    <property type="match status" value="1"/>
</dbReference>
<accession>A0AAV7RCZ6</accession>
<keyword evidence="4" id="KW-1185">Reference proteome</keyword>
<protein>
    <submittedName>
        <fullName evidence="3">Uncharacterized protein</fullName>
    </submittedName>
</protein>